<accession>A0A920CKM4</accession>
<name>A0A920CKM4_9BACL</name>
<dbReference type="EMBL" id="BORR01000035">
    <property type="protein sequence ID" value="GIO40152.1"/>
    <property type="molecule type" value="Genomic_DNA"/>
</dbReference>
<keyword evidence="1" id="KW-0175">Coiled coil</keyword>
<protein>
    <submittedName>
        <fullName evidence="2">Uncharacterized protein</fullName>
    </submittedName>
</protein>
<reference evidence="2 3" key="1">
    <citation type="submission" date="2021-03" db="EMBL/GenBank/DDBJ databases">
        <title>Antimicrobial resistance genes in bacteria isolated from Japanese honey, and their potential for conferring macrolide and lincosamide resistance in the American foulbrood pathogen Paenibacillus larvae.</title>
        <authorList>
            <person name="Okamoto M."/>
            <person name="Kumagai M."/>
            <person name="Kanamori H."/>
            <person name="Takamatsu D."/>
        </authorList>
    </citation>
    <scope>NUCLEOTIDE SEQUENCE [LARGE SCALE GENOMIC DNA]</scope>
    <source>
        <strain evidence="2 3">J41TS12</strain>
    </source>
</reference>
<dbReference type="Pfam" id="PF11300">
    <property type="entry name" value="DUF3102"/>
    <property type="match status" value="1"/>
</dbReference>
<gene>
    <name evidence="2" type="ORF">J41TS12_50130</name>
</gene>
<evidence type="ECO:0000256" key="1">
    <source>
        <dbReference type="SAM" id="Coils"/>
    </source>
</evidence>
<proteinExistence type="predicted"/>
<organism evidence="2 3">
    <name type="scientific">Paenibacillus antibioticophila</name>
    <dbReference type="NCBI Taxonomy" id="1274374"/>
    <lineage>
        <taxon>Bacteria</taxon>
        <taxon>Bacillati</taxon>
        <taxon>Bacillota</taxon>
        <taxon>Bacilli</taxon>
        <taxon>Bacillales</taxon>
        <taxon>Paenibacillaceae</taxon>
        <taxon>Paenibacillus</taxon>
    </lineage>
</organism>
<dbReference type="Proteomes" id="UP000681162">
    <property type="component" value="Unassembled WGS sequence"/>
</dbReference>
<evidence type="ECO:0000313" key="2">
    <source>
        <dbReference type="EMBL" id="GIO40152.1"/>
    </source>
</evidence>
<dbReference type="InterPro" id="IPR021451">
    <property type="entry name" value="DUF3102"/>
</dbReference>
<keyword evidence="3" id="KW-1185">Reference proteome</keyword>
<feature type="coiled-coil region" evidence="1">
    <location>
        <begin position="79"/>
        <end position="109"/>
    </location>
</feature>
<evidence type="ECO:0000313" key="3">
    <source>
        <dbReference type="Proteomes" id="UP000681162"/>
    </source>
</evidence>
<sequence length="124" mass="14295">MVHGQWESWLLEHVDFSRMQAHRFIEAYEQFGNVTTSLQTSKIFELLSLPESIDRSEFVEQEHVVPSTGEPKTVDEMTVKELREVKKALKATEQAAAEAEQRAKQDEASKQRVNNYSCTFICCK</sequence>
<dbReference type="AlphaFoldDB" id="A0A920CKM4"/>
<comment type="caution">
    <text evidence="2">The sequence shown here is derived from an EMBL/GenBank/DDBJ whole genome shotgun (WGS) entry which is preliminary data.</text>
</comment>